<dbReference type="Gene3D" id="1.10.443.10">
    <property type="entry name" value="Intergrase catalytic core"/>
    <property type="match status" value="1"/>
</dbReference>
<name>A0A1Y6CVY7_9GAMM</name>
<evidence type="ECO:0000259" key="2">
    <source>
        <dbReference type="Pfam" id="PF00589"/>
    </source>
</evidence>
<dbReference type="InterPro" id="IPR046668">
    <property type="entry name" value="DUF6538"/>
</dbReference>
<dbReference type="GO" id="GO:0003677">
    <property type="term" value="F:DNA binding"/>
    <property type="evidence" value="ECO:0007669"/>
    <property type="project" value="InterPro"/>
</dbReference>
<dbReference type="Proteomes" id="UP000192923">
    <property type="component" value="Unassembled WGS sequence"/>
</dbReference>
<gene>
    <name evidence="4" type="ORF">SAMN02949497_1715</name>
</gene>
<dbReference type="GO" id="GO:0015074">
    <property type="term" value="P:DNA integration"/>
    <property type="evidence" value="ECO:0007669"/>
    <property type="project" value="InterPro"/>
</dbReference>
<dbReference type="EMBL" id="FXAM01000001">
    <property type="protein sequence ID" value="SMF94400.1"/>
    <property type="molecule type" value="Genomic_DNA"/>
</dbReference>
<dbReference type="GO" id="GO:0006310">
    <property type="term" value="P:DNA recombination"/>
    <property type="evidence" value="ECO:0007669"/>
    <property type="project" value="UniProtKB-KW"/>
</dbReference>
<dbReference type="Pfam" id="PF20172">
    <property type="entry name" value="DUF6538"/>
    <property type="match status" value="1"/>
</dbReference>
<evidence type="ECO:0000256" key="1">
    <source>
        <dbReference type="ARBA" id="ARBA00023172"/>
    </source>
</evidence>
<evidence type="ECO:0000313" key="5">
    <source>
        <dbReference type="Proteomes" id="UP000192923"/>
    </source>
</evidence>
<reference evidence="4 5" key="1">
    <citation type="submission" date="2016-12" db="EMBL/GenBank/DDBJ databases">
        <authorList>
            <person name="Song W.-J."/>
            <person name="Kurnit D.M."/>
        </authorList>
    </citation>
    <scope>NUCLEOTIDE SEQUENCE [LARGE SCALE GENOMIC DNA]</scope>
    <source>
        <strain evidence="4 5">175</strain>
    </source>
</reference>
<organism evidence="4 5">
    <name type="scientific">Methylomagnum ishizawai</name>
    <dbReference type="NCBI Taxonomy" id="1760988"/>
    <lineage>
        <taxon>Bacteria</taxon>
        <taxon>Pseudomonadati</taxon>
        <taxon>Pseudomonadota</taxon>
        <taxon>Gammaproteobacteria</taxon>
        <taxon>Methylococcales</taxon>
        <taxon>Methylococcaceae</taxon>
        <taxon>Methylomagnum</taxon>
    </lineage>
</organism>
<dbReference type="SUPFAM" id="SSF56349">
    <property type="entry name" value="DNA breaking-rejoining enzymes"/>
    <property type="match status" value="1"/>
</dbReference>
<feature type="domain" description="DUF6538" evidence="3">
    <location>
        <begin position="11"/>
        <end position="66"/>
    </location>
</feature>
<feature type="domain" description="Tyr recombinase" evidence="2">
    <location>
        <begin position="320"/>
        <end position="479"/>
    </location>
</feature>
<evidence type="ECO:0000259" key="3">
    <source>
        <dbReference type="Pfam" id="PF20172"/>
    </source>
</evidence>
<dbReference type="RefSeq" id="WP_085211749.1">
    <property type="nucleotide sequence ID" value="NZ_FXAM01000001.1"/>
</dbReference>
<dbReference type="AlphaFoldDB" id="A0A1Y6CVY7"/>
<dbReference type="InterPro" id="IPR013762">
    <property type="entry name" value="Integrase-like_cat_sf"/>
</dbReference>
<keyword evidence="5" id="KW-1185">Reference proteome</keyword>
<dbReference type="Pfam" id="PF00589">
    <property type="entry name" value="Phage_integrase"/>
    <property type="match status" value="1"/>
</dbReference>
<evidence type="ECO:0000313" key="4">
    <source>
        <dbReference type="EMBL" id="SMF94400.1"/>
    </source>
</evidence>
<keyword evidence="1" id="KW-0233">DNA recombination</keyword>
<dbReference type="InterPro" id="IPR011010">
    <property type="entry name" value="DNA_brk_join_enz"/>
</dbReference>
<dbReference type="CDD" id="cd01184">
    <property type="entry name" value="INT_C_like_1"/>
    <property type="match status" value="1"/>
</dbReference>
<protein>
    <submittedName>
        <fullName evidence="4">Phage integrase family protein</fullName>
    </submittedName>
</protein>
<dbReference type="STRING" id="1760988.SAMN02949497_1715"/>
<accession>A0A1Y6CVY7</accession>
<dbReference type="OrthoDB" id="5569699at2"/>
<proteinExistence type="predicted"/>
<dbReference type="InterPro" id="IPR002104">
    <property type="entry name" value="Integrase_catalytic"/>
</dbReference>
<sequence length="513" mass="58454">MKTALNISRNRHGIYYVRLFIPKEFRLHFQHKREIKRSLRTDSKRAAIKMARAYRAVLDQFVAELQNMKFPFPDPKDILRVTQISGLFTLPNGARFQGQISVDHSDHPNAPEEERKSVQAAIEALGLPALATSPTTPLIPVASSVRLASVIDEFVQHKLGNGWTEGEHAHEQGKQRLGLLLEIVGDKPCSEITNQDAIHVWETLPKIPTNPNKGSLAKLATLSEKIAEAKRAKLPVWEKRNQAVHWELFVSLIKFAKKKKYILEDIIEDLTIKVSKKESKANSYKPFSDADLDKLIHGHVFLPEKASRTANHDYHFWLPLLAMYTGARLNELCQLLVEDIKKTPDGIWYIDITDEEQEDKQEKKSVKSEAGRRKVPIHSKLIELGFLEFISGKSGQIFSTGLSYAAKGKWGKNASRWFNGDSACKGYKQNCGFTANSGKVFHSFRKSFASKLINYIPVERLAQMIGHEQEYKTTFIYIDEIQIKTLKDDIEKLRYEIDLSHISYESFVAKAKK</sequence>